<dbReference type="GO" id="GO:0033314">
    <property type="term" value="P:mitotic DNA replication checkpoint signaling"/>
    <property type="evidence" value="ECO:0007669"/>
    <property type="project" value="TreeGrafter"/>
</dbReference>
<sequence>MVCSTGLSMEEIIVSKSIVSQLGMRWDDDLHDGVTHLLAVVVGSDKYKAAKAAKMKVVKLDWLKECSRAAKVVPADQYELGPLEGLCICTTEYKDEDAYRLLEDHLHPSESSFHGDDGIDDVGATCLKLNDQLQQCLTMLDGEPAGAACICDTIMLKLKTLIRFGMGTRYDNYNTTVTHTHIKGVGGRYRELNTTDPRILQPTDVLRITHIVLGHGCDLPDGMLPSLVASMPRAKLVTE</sequence>
<evidence type="ECO:0000313" key="3">
    <source>
        <dbReference type="EMBL" id="RHY47335.1"/>
    </source>
</evidence>
<dbReference type="PANTHER" id="PTHR13561:SF20">
    <property type="entry name" value="DNA TOPOISOMERASE 2-BINDING PROTEIN 1"/>
    <property type="match status" value="1"/>
</dbReference>
<dbReference type="Pfam" id="PF12738">
    <property type="entry name" value="PTCB-BRCT"/>
    <property type="match status" value="1"/>
</dbReference>
<dbReference type="SUPFAM" id="SSF52113">
    <property type="entry name" value="BRCT domain"/>
    <property type="match status" value="1"/>
</dbReference>
<feature type="domain" description="BRCT" evidence="2">
    <location>
        <begin position="16"/>
        <end position="80"/>
    </location>
</feature>
<dbReference type="Gene3D" id="3.40.50.10190">
    <property type="entry name" value="BRCT domain"/>
    <property type="match status" value="1"/>
</dbReference>
<organism evidence="3 4">
    <name type="scientific">Aphanomyces astaci</name>
    <name type="common">Crayfish plague agent</name>
    <dbReference type="NCBI Taxonomy" id="112090"/>
    <lineage>
        <taxon>Eukaryota</taxon>
        <taxon>Sar</taxon>
        <taxon>Stramenopiles</taxon>
        <taxon>Oomycota</taxon>
        <taxon>Saprolegniomycetes</taxon>
        <taxon>Saprolegniales</taxon>
        <taxon>Verrucalvaceae</taxon>
        <taxon>Aphanomyces</taxon>
    </lineage>
</organism>
<proteinExistence type="predicted"/>
<feature type="non-terminal residue" evidence="3">
    <location>
        <position position="239"/>
    </location>
</feature>
<comment type="caution">
    <text evidence="3">The sequence shown here is derived from an EMBL/GenBank/DDBJ whole genome shotgun (WGS) entry which is preliminary data.</text>
</comment>
<gene>
    <name evidence="3" type="ORF">DYB38_010480</name>
</gene>
<dbReference type="PROSITE" id="PS50172">
    <property type="entry name" value="BRCT"/>
    <property type="match status" value="1"/>
</dbReference>
<dbReference type="GO" id="GO:0006270">
    <property type="term" value="P:DNA replication initiation"/>
    <property type="evidence" value="ECO:0007669"/>
    <property type="project" value="TreeGrafter"/>
</dbReference>
<keyword evidence="1" id="KW-0677">Repeat</keyword>
<evidence type="ECO:0000259" key="2">
    <source>
        <dbReference type="PROSITE" id="PS50172"/>
    </source>
</evidence>
<dbReference type="PANTHER" id="PTHR13561">
    <property type="entry name" value="DNA REPLICATION REGULATOR DPB11-RELATED"/>
    <property type="match status" value="1"/>
</dbReference>
<dbReference type="VEuPathDB" id="FungiDB:H257_14975"/>
<evidence type="ECO:0000313" key="4">
    <source>
        <dbReference type="Proteomes" id="UP000265716"/>
    </source>
</evidence>
<name>A0A397CRD5_APHAT</name>
<evidence type="ECO:0000256" key="1">
    <source>
        <dbReference type="ARBA" id="ARBA00022737"/>
    </source>
</evidence>
<reference evidence="3 4" key="1">
    <citation type="submission" date="2018-08" db="EMBL/GenBank/DDBJ databases">
        <title>Aphanomyces genome sequencing and annotation.</title>
        <authorList>
            <person name="Minardi D."/>
            <person name="Oidtmann B."/>
            <person name="Van Der Giezen M."/>
            <person name="Studholme D.J."/>
        </authorList>
    </citation>
    <scope>NUCLEOTIDE SEQUENCE [LARGE SCALE GENOMIC DNA]</scope>
    <source>
        <strain evidence="3 4">SA</strain>
    </source>
</reference>
<dbReference type="InterPro" id="IPR001357">
    <property type="entry name" value="BRCT_dom"/>
</dbReference>
<dbReference type="InterPro" id="IPR036420">
    <property type="entry name" value="BRCT_dom_sf"/>
</dbReference>
<accession>A0A397CRD5</accession>
<protein>
    <recommendedName>
        <fullName evidence="2">BRCT domain-containing protein</fullName>
    </recommendedName>
</protein>
<dbReference type="EMBL" id="QUTC01007548">
    <property type="protein sequence ID" value="RHY47335.1"/>
    <property type="molecule type" value="Genomic_DNA"/>
</dbReference>
<dbReference type="GO" id="GO:0007095">
    <property type="term" value="P:mitotic G2 DNA damage checkpoint signaling"/>
    <property type="evidence" value="ECO:0007669"/>
    <property type="project" value="TreeGrafter"/>
</dbReference>
<dbReference type="AlphaFoldDB" id="A0A397CRD5"/>
<dbReference type="Proteomes" id="UP000265716">
    <property type="component" value="Unassembled WGS sequence"/>
</dbReference>